<accession>A0AAD3CNS3</accession>
<reference evidence="1 2" key="1">
    <citation type="journal article" date="2021" name="Sci. Rep.">
        <title>The genome of the diatom Chaetoceros tenuissimus carries an ancient integrated fragment of an extant virus.</title>
        <authorList>
            <person name="Hongo Y."/>
            <person name="Kimura K."/>
            <person name="Takaki Y."/>
            <person name="Yoshida Y."/>
            <person name="Baba S."/>
            <person name="Kobayashi G."/>
            <person name="Nagasaki K."/>
            <person name="Hano T."/>
            <person name="Tomaru Y."/>
        </authorList>
    </citation>
    <scope>NUCLEOTIDE SEQUENCE [LARGE SCALE GENOMIC DNA]</scope>
    <source>
        <strain evidence="1 2">NIES-3715</strain>
    </source>
</reference>
<dbReference type="SUPFAM" id="SSF53335">
    <property type="entry name" value="S-adenosyl-L-methionine-dependent methyltransferases"/>
    <property type="match status" value="1"/>
</dbReference>
<evidence type="ECO:0000313" key="1">
    <source>
        <dbReference type="EMBL" id="GFH49373.1"/>
    </source>
</evidence>
<protein>
    <submittedName>
        <fullName evidence="1">Uncharacterized protein</fullName>
    </submittedName>
</protein>
<dbReference type="Gene3D" id="3.40.50.150">
    <property type="entry name" value="Vaccinia Virus protein VP39"/>
    <property type="match status" value="1"/>
</dbReference>
<dbReference type="InterPro" id="IPR029063">
    <property type="entry name" value="SAM-dependent_MTases_sf"/>
</dbReference>
<organism evidence="1 2">
    <name type="scientific">Chaetoceros tenuissimus</name>
    <dbReference type="NCBI Taxonomy" id="426638"/>
    <lineage>
        <taxon>Eukaryota</taxon>
        <taxon>Sar</taxon>
        <taxon>Stramenopiles</taxon>
        <taxon>Ochrophyta</taxon>
        <taxon>Bacillariophyta</taxon>
        <taxon>Coscinodiscophyceae</taxon>
        <taxon>Chaetocerotophycidae</taxon>
        <taxon>Chaetocerotales</taxon>
        <taxon>Chaetocerotaceae</taxon>
        <taxon>Chaetoceros</taxon>
    </lineage>
</organism>
<gene>
    <name evidence="1" type="ORF">CTEN210_05849</name>
</gene>
<proteinExistence type="predicted"/>
<dbReference type="EMBL" id="BLLK01000038">
    <property type="protein sequence ID" value="GFH49373.1"/>
    <property type="molecule type" value="Genomic_DNA"/>
</dbReference>
<dbReference type="AlphaFoldDB" id="A0AAD3CNS3"/>
<comment type="caution">
    <text evidence="1">The sequence shown here is derived from an EMBL/GenBank/DDBJ whole genome shotgun (WGS) entry which is preliminary data.</text>
</comment>
<dbReference type="CDD" id="cd02440">
    <property type="entry name" value="AdoMet_MTases"/>
    <property type="match status" value="1"/>
</dbReference>
<evidence type="ECO:0000313" key="2">
    <source>
        <dbReference type="Proteomes" id="UP001054902"/>
    </source>
</evidence>
<name>A0AAD3CNS3_9STRA</name>
<sequence>MREQIDEYTAITADEGMRRNVLKEATTLGIEKEGNIIIGNWQSEGPEEEELCHGEMFDTILADYLVGAMDGFSPYYQDLIFPRLNKHLKPGGRLYVVGLNPIPHQADGDANIFCKVTKLRDACILLAGHRCYREYPVEWIERHLENAGLKIVGSSQFPIMYSHAAIVRQLNVARSKLPLFPSKALAKEMGEQIDALERESKAATDRSPTGRLRLGFDYVVTAEKPLE</sequence>
<keyword evidence="2" id="KW-1185">Reference proteome</keyword>
<dbReference type="Proteomes" id="UP001054902">
    <property type="component" value="Unassembled WGS sequence"/>
</dbReference>